<reference evidence="2" key="1">
    <citation type="submission" date="2011-05" db="EMBL/GenBank/DDBJ databases">
        <title>The genome sequence of Vittaforma corneae strain ATCC 50505.</title>
        <authorList>
            <consortium name="The Broad Institute Genome Sequencing Platform"/>
            <person name="Cuomo C."/>
            <person name="Didier E."/>
            <person name="Bowers L."/>
            <person name="Young S.K."/>
            <person name="Zeng Q."/>
            <person name="Gargeya S."/>
            <person name="Fitzgerald M."/>
            <person name="Haas B."/>
            <person name="Abouelleil A."/>
            <person name="Alvarado L."/>
            <person name="Arachchi H.M."/>
            <person name="Berlin A."/>
            <person name="Chapman S.B."/>
            <person name="Gearin G."/>
            <person name="Goldberg J."/>
            <person name="Griggs A."/>
            <person name="Gujja S."/>
            <person name="Hansen M."/>
            <person name="Heiman D."/>
            <person name="Howarth C."/>
            <person name="Larimer J."/>
            <person name="Lui A."/>
            <person name="MacDonald P.J.P."/>
            <person name="McCowen C."/>
            <person name="Montmayeur A."/>
            <person name="Murphy C."/>
            <person name="Neiman D."/>
            <person name="Pearson M."/>
            <person name="Priest M."/>
            <person name="Roberts A."/>
            <person name="Saif S."/>
            <person name="Shea T."/>
            <person name="Sisk P."/>
            <person name="Stolte C."/>
            <person name="Sykes S."/>
            <person name="Wortman J."/>
            <person name="Nusbaum C."/>
            <person name="Birren B."/>
        </authorList>
    </citation>
    <scope>NUCLEOTIDE SEQUENCE [LARGE SCALE GENOMIC DNA]</scope>
    <source>
        <strain evidence="2">ATCC 50505</strain>
    </source>
</reference>
<dbReference type="RefSeq" id="XP_007604046.1">
    <property type="nucleotide sequence ID" value="XM_007603984.1"/>
</dbReference>
<dbReference type="OMA" id="AYDHIQF"/>
<dbReference type="Proteomes" id="UP000011082">
    <property type="component" value="Unassembled WGS sequence"/>
</dbReference>
<evidence type="ECO:0000313" key="1">
    <source>
        <dbReference type="EMBL" id="ELA42495.1"/>
    </source>
</evidence>
<dbReference type="HOGENOM" id="CLU_071633_0_0_1"/>
<keyword evidence="2" id="KW-1185">Reference proteome</keyword>
<sequence>MEEGLQLINQERISHGYTIHHFRTYNKHCNRMKREYFRQNHDLYLIYSLESNLAKFKMLNSITFLYKNKRLLKKSDASKSDFSRIYLRYVLCFIENEKNSLSIDDLVSLRHELADYYSFLDDIYRMNDNRHDFEQYKIKYKWHDVSLLFETQKILDSFLNNSFFLNDFRFNTQLALKILDVENKKMDLFDFVKTENDPFHVFDRVNILFSRVCELERFLNENFVESEYVQQLKNSSEKVLGFVKKVMEYNSGVLHSDIDSFTVPAHFELISDHLESMKKNKKVNPSKLRSVLLGILEKRLAVDVTERSMPFLPVFYDIANDFITYSSVDNSIAGLLQDFNFLRRK</sequence>
<dbReference type="GeneID" id="19881311"/>
<evidence type="ECO:0000313" key="2">
    <source>
        <dbReference type="Proteomes" id="UP000011082"/>
    </source>
</evidence>
<organism evidence="1 2">
    <name type="scientific">Vittaforma corneae (strain ATCC 50505)</name>
    <name type="common">Microsporidian parasite</name>
    <name type="synonym">Nosema corneum</name>
    <dbReference type="NCBI Taxonomy" id="993615"/>
    <lineage>
        <taxon>Eukaryota</taxon>
        <taxon>Fungi</taxon>
        <taxon>Fungi incertae sedis</taxon>
        <taxon>Microsporidia</taxon>
        <taxon>Nosematidae</taxon>
        <taxon>Vittaforma</taxon>
    </lineage>
</organism>
<dbReference type="AlphaFoldDB" id="L2GPR1"/>
<protein>
    <submittedName>
        <fullName evidence="1">Uncharacterized protein</fullName>
    </submittedName>
</protein>
<dbReference type="OrthoDB" id="10255118at2759"/>
<dbReference type="EMBL" id="JH370132">
    <property type="protein sequence ID" value="ELA42495.1"/>
    <property type="molecule type" value="Genomic_DNA"/>
</dbReference>
<dbReference type="InParanoid" id="L2GPR1"/>
<gene>
    <name evidence="1" type="ORF">VICG_00594</name>
</gene>
<dbReference type="VEuPathDB" id="MicrosporidiaDB:VICG_00594"/>
<accession>L2GPR1</accession>
<proteinExistence type="predicted"/>
<name>L2GPR1_VITCO</name>